<reference evidence="2 3" key="1">
    <citation type="submission" date="2009-01" db="EMBL/GenBank/DDBJ databases">
        <title>Complete sequence of Clostridium cellulolyticum H10.</title>
        <authorList>
            <consortium name="US DOE Joint Genome Institute"/>
            <person name="Lucas S."/>
            <person name="Copeland A."/>
            <person name="Lapidus A."/>
            <person name="Glavina del Rio T."/>
            <person name="Dalin E."/>
            <person name="Tice H."/>
            <person name="Bruce D."/>
            <person name="Goodwin L."/>
            <person name="Pitluck S."/>
            <person name="Chertkov O."/>
            <person name="Saunders E."/>
            <person name="Brettin T."/>
            <person name="Detter J.C."/>
            <person name="Han C."/>
            <person name="Larimer F."/>
            <person name="Land M."/>
            <person name="Hauser L."/>
            <person name="Kyrpides N."/>
            <person name="Ivanova N."/>
            <person name="Zhou J."/>
            <person name="Richardson P."/>
        </authorList>
    </citation>
    <scope>NUCLEOTIDE SEQUENCE [LARGE SCALE GENOMIC DNA]</scope>
    <source>
        <strain evidence="3">ATCC 35319 / DSM 5812 / JCM 6584 / H10</strain>
    </source>
</reference>
<accession>B8I8I0</accession>
<feature type="transmembrane region" description="Helical" evidence="1">
    <location>
        <begin position="12"/>
        <end position="33"/>
    </location>
</feature>
<dbReference type="eggNOG" id="ENOG50340FA">
    <property type="taxonomic scope" value="Bacteria"/>
</dbReference>
<organism evidence="2 3">
    <name type="scientific">Ruminiclostridium cellulolyticum (strain ATCC 35319 / DSM 5812 / JCM 6584 / H10)</name>
    <name type="common">Clostridium cellulolyticum</name>
    <dbReference type="NCBI Taxonomy" id="394503"/>
    <lineage>
        <taxon>Bacteria</taxon>
        <taxon>Bacillati</taxon>
        <taxon>Bacillota</taxon>
        <taxon>Clostridia</taxon>
        <taxon>Eubacteriales</taxon>
        <taxon>Oscillospiraceae</taxon>
        <taxon>Ruminiclostridium</taxon>
    </lineage>
</organism>
<keyword evidence="3" id="KW-1185">Reference proteome</keyword>
<dbReference type="HOGENOM" id="CLU_1955825_0_0_9"/>
<sequence length="122" mass="14099">MNENRPIIITMIGDLSILSGMLTIGAIIFPGYFAKLGFHMNPLPIYSNIVMNIILTLIFITASVGLLWLKKWGYWLTIVYHFFYLLINVIWHLQNKQVPLSLTIVVALVIIIDIIPYRKYFT</sequence>
<proteinExistence type="predicted"/>
<gene>
    <name evidence="2" type="ordered locus">Ccel_0836</name>
</gene>
<keyword evidence="1" id="KW-0472">Membrane</keyword>
<evidence type="ECO:0000313" key="2">
    <source>
        <dbReference type="EMBL" id="ACL75213.1"/>
    </source>
</evidence>
<keyword evidence="1" id="KW-1133">Transmembrane helix</keyword>
<dbReference type="KEGG" id="cce:Ccel_0836"/>
<evidence type="ECO:0000256" key="1">
    <source>
        <dbReference type="SAM" id="Phobius"/>
    </source>
</evidence>
<name>B8I8I0_RUMCH</name>
<protein>
    <submittedName>
        <fullName evidence="2">Uncharacterized protein</fullName>
    </submittedName>
</protein>
<dbReference type="OrthoDB" id="2074929at2"/>
<dbReference type="AlphaFoldDB" id="B8I8I0"/>
<keyword evidence="1" id="KW-0812">Transmembrane</keyword>
<dbReference type="RefSeq" id="WP_015924373.1">
    <property type="nucleotide sequence ID" value="NC_011898.1"/>
</dbReference>
<evidence type="ECO:0000313" key="3">
    <source>
        <dbReference type="Proteomes" id="UP000001349"/>
    </source>
</evidence>
<dbReference type="EMBL" id="CP001348">
    <property type="protein sequence ID" value="ACL75213.1"/>
    <property type="molecule type" value="Genomic_DNA"/>
</dbReference>
<feature type="transmembrane region" description="Helical" evidence="1">
    <location>
        <begin position="99"/>
        <end position="117"/>
    </location>
</feature>
<feature type="transmembrane region" description="Helical" evidence="1">
    <location>
        <begin position="74"/>
        <end position="93"/>
    </location>
</feature>
<dbReference type="Proteomes" id="UP000001349">
    <property type="component" value="Chromosome"/>
</dbReference>
<feature type="transmembrane region" description="Helical" evidence="1">
    <location>
        <begin position="45"/>
        <end position="67"/>
    </location>
</feature>